<evidence type="ECO:0000313" key="3">
    <source>
        <dbReference type="Proteomes" id="UP000276232"/>
    </source>
</evidence>
<dbReference type="InterPro" id="IPR052935">
    <property type="entry name" value="Mg2+_PAP"/>
</dbReference>
<protein>
    <submittedName>
        <fullName evidence="2">Uncharacterized protein DUF2183</fullName>
    </submittedName>
</protein>
<dbReference type="OrthoDB" id="9789875at2"/>
<reference evidence="2 3" key="1">
    <citation type="journal article" date="2015" name="Stand. Genomic Sci.">
        <title>Genomic Encyclopedia of Bacterial and Archaeal Type Strains, Phase III: the genomes of soil and plant-associated and newly described type strains.</title>
        <authorList>
            <person name="Whitman W.B."/>
            <person name="Woyke T."/>
            <person name="Klenk H.P."/>
            <person name="Zhou Y."/>
            <person name="Lilburn T.G."/>
            <person name="Beck B.J."/>
            <person name="De Vos P."/>
            <person name="Vandamme P."/>
            <person name="Eisen J.A."/>
            <person name="Garrity G."/>
            <person name="Hugenholtz P."/>
            <person name="Kyrpides N.C."/>
        </authorList>
    </citation>
    <scope>NUCLEOTIDE SEQUENCE [LARGE SCALE GENOMIC DNA]</scope>
    <source>
        <strain evidence="2 3">CECT 7306</strain>
    </source>
</reference>
<dbReference type="InParanoid" id="A0A3N1GA59"/>
<dbReference type="Pfam" id="PF09949">
    <property type="entry name" value="APP1_cat"/>
    <property type="match status" value="1"/>
</dbReference>
<dbReference type="InterPro" id="IPR023214">
    <property type="entry name" value="HAD_sf"/>
</dbReference>
<dbReference type="RefSeq" id="WP_123381052.1">
    <property type="nucleotide sequence ID" value="NZ_RJKN01000008.1"/>
</dbReference>
<sequence>MRDLDRLTPQDAPRGVAAAYRAQTALRDAVAAVALRVGWRPAALVHPGYAVPAADGRTAARVLGRVKAAPPGRGPVQRVGLPGWRRFLTVDLPDAPVAVDLPGAPDGGTTVRTDASGLLDEVVPLDLPPDAPRRLPVELRLPGRSPARGVVHAVPAGARTGVVCDVDDTVWITGLRQPLLAAWRTVSGSSASRHPVPGVAALLRALAGTAGDVPVVYLSNGSWKLGGPVVRFLARRGFPAGPLLMTDWGVTPERWFRDGQAHKRKALERLARELPDVRWVLVGDDGEHDPAVYRAFARDHPGAVAAVAIRQVERGARATVDAEGDVPVVAAPDGHRLLALLREHGRVPVGR</sequence>
<dbReference type="Proteomes" id="UP000276232">
    <property type="component" value="Unassembled WGS sequence"/>
</dbReference>
<dbReference type="GO" id="GO:0008195">
    <property type="term" value="F:phosphatidate phosphatase activity"/>
    <property type="evidence" value="ECO:0007669"/>
    <property type="project" value="InterPro"/>
</dbReference>
<proteinExistence type="predicted"/>
<keyword evidence="3" id="KW-1185">Reference proteome</keyword>
<name>A0A3N1GA59_9ACTN</name>
<gene>
    <name evidence="2" type="ORF">EDC03_2986</name>
</gene>
<dbReference type="PANTHER" id="PTHR28208">
    <property type="entry name" value="PHOSPHATIDATE PHOSPHATASE APP1"/>
    <property type="match status" value="1"/>
</dbReference>
<dbReference type="PANTHER" id="PTHR28208:SF3">
    <property type="entry name" value="PHOSPHATIDATE PHOSPHATASE APP1"/>
    <property type="match status" value="1"/>
</dbReference>
<dbReference type="Gene3D" id="3.40.50.1000">
    <property type="entry name" value="HAD superfamily/HAD-like"/>
    <property type="match status" value="1"/>
</dbReference>
<feature type="domain" description="Phosphatidate phosphatase APP1 catalytic" evidence="1">
    <location>
        <begin position="161"/>
        <end position="311"/>
    </location>
</feature>
<organism evidence="2 3">
    <name type="scientific">Pseudokineococcus lusitanus</name>
    <dbReference type="NCBI Taxonomy" id="763993"/>
    <lineage>
        <taxon>Bacteria</taxon>
        <taxon>Bacillati</taxon>
        <taxon>Actinomycetota</taxon>
        <taxon>Actinomycetes</taxon>
        <taxon>Kineosporiales</taxon>
        <taxon>Kineosporiaceae</taxon>
        <taxon>Pseudokineococcus</taxon>
    </lineage>
</organism>
<evidence type="ECO:0000259" key="1">
    <source>
        <dbReference type="Pfam" id="PF09949"/>
    </source>
</evidence>
<evidence type="ECO:0000313" key="2">
    <source>
        <dbReference type="EMBL" id="ROP27058.1"/>
    </source>
</evidence>
<accession>A0A3N1GA59</accession>
<dbReference type="EMBL" id="RJKN01000008">
    <property type="protein sequence ID" value="ROP27058.1"/>
    <property type="molecule type" value="Genomic_DNA"/>
</dbReference>
<comment type="caution">
    <text evidence="2">The sequence shown here is derived from an EMBL/GenBank/DDBJ whole genome shotgun (WGS) entry which is preliminary data.</text>
</comment>
<dbReference type="AlphaFoldDB" id="A0A3N1GA59"/>
<dbReference type="InterPro" id="IPR019236">
    <property type="entry name" value="APP1_cat"/>
</dbReference>